<name>A0ACB7JDB8_PLECO</name>
<accession>A0ACB7JDB8</accession>
<organism evidence="1 2">
    <name type="scientific">Pleurotus cornucopiae</name>
    <name type="common">Cornucopia mushroom</name>
    <dbReference type="NCBI Taxonomy" id="5321"/>
    <lineage>
        <taxon>Eukaryota</taxon>
        <taxon>Fungi</taxon>
        <taxon>Dikarya</taxon>
        <taxon>Basidiomycota</taxon>
        <taxon>Agaricomycotina</taxon>
        <taxon>Agaricomycetes</taxon>
        <taxon>Agaricomycetidae</taxon>
        <taxon>Agaricales</taxon>
        <taxon>Pleurotineae</taxon>
        <taxon>Pleurotaceae</taxon>
        <taxon>Pleurotus</taxon>
    </lineage>
</organism>
<comment type="caution">
    <text evidence="1">The sequence shown here is derived from an EMBL/GenBank/DDBJ whole genome shotgun (WGS) entry which is preliminary data.</text>
</comment>
<gene>
    <name evidence="1" type="ORF">CCMSSC00406_0000564</name>
</gene>
<keyword evidence="2" id="KW-1185">Reference proteome</keyword>
<sequence>MASLITRLRHRGNNANSPVEEEPPPPTPQETPVPLVAQKIHPNLEMLAAELSPPPPSDVTHIHTITTEDRNPHPHPHGLTPRRHPSQRSILTATAERGSTPESRPLSTSTRSQRRKSPRIRVFQRASQLSPGSPPASLPSTPDQEVYRPSSTKRFVRGLGLAEFGGTESESGRVGSSEGARSDDVVDSPTTSTSRGHGRQRDSRSTGTSSSQGNSRPGSGSKHAARPQSAFMARLTLSDAANHPPSPSDAPTHSRSISETTSQYESAVASLRSSLRNFEVLHEAEIEHQSPESTQVSPPRTPGPSRARHTETPNTFGFASPATSNSASVSARPPLPPFSGLNFSIPRRRSHSVGSGSGSRWSLRKKRSKSSSGKESVDDASRSREQPPAVSESSRSSFPHDSSRMSSPHGTKASKRRGRSWSRSRSKISQSHRSQSSKRRVSADLSARQAAAAAGVTWEADVAHEVLRYLEFGSGSQGLEPSLSVTRDEHRPGPEDASSSSFPIGADNLSYTQSRAHIYQQRPIDNTGISATTLHSPSRRTDKGKGKDMQPGSQNTVTFTDHDREGNTGSGSSSRAAQSQSSSSKGGGSVGRKSSPPKSALRPQVATSTSLLQPPTLELTLPTPDGSPGRRSASEPSAPPLQSALKVPGQLSRSNTSGSKGKRKADDVEVTPPKDREGGRAKFATEPRSHRASANSGSSYAPSSYHRKRARLSISENDREGNFSTISSRSSSANPQTPAQTPSRAASRSSARATSSRSVPRSHPGQPHRHGPRRSMSEISQTSIPISALISPHAPSISQYSTTFHMRDPKRPPKPFETPWSLRLATPGEPGSGSPIHAWMFFIGFIIFPLWWVASFWRIPRTRKMGGTDVEKAVVLDDPQVEFDAKSWRFRCRIMTGISFVTYIPFIVLVAIFAQTLANTILARCQTQTKATASATPTSRVTLSSFSISTLTESMNRPGQPQQRPPNLPNPALAGQFRPPYPSYGMPPRSVGVLPGNFVPGLQRTPTTPNVGPQASPAFIQQRAQNSFTSFPGGLGQQIQQQQQQQSSQQHQHQQQQTNGTSNSMQTHLSQTPSLGGAPSVSSASEVGLDPNDFPALGSTPANSSSNGANGATASYASQAGTGGVGTSIAPTTTTNGGNANQQSFTPEDFPALGGQSQTQSSHDSLPHPPGLNGFQTSEQHRQNLLGSLGGVPGVLNLSPAQARNAHPGFQESDKQSRNNYALKLNQATHAAWNSPTPASQTQQAGFPGQQQQQNGTHPPQNQSNHLPQPPHLNAPPGVPLPSSLNIGGGGANSSNPPGTPFAANGLASEPHVPTTNPTPNTNPSSQIGSTHHPQTPAQQVLMSAADRWGLLGLLAMIKNAGTDIDHGLSSIGTDLGTMGLDMGYSGNLYSTFITPWADQSAAHTVEPDFHLPACYAVQTPPPGPAKAAAFSDETLFFMFYSSPRDALQEIAAQELYGRNWRYHKELRLWITKESNNVMVQKVPGGEQGQYTYWDPDMWQKERKELTVLYADLEEKSTPAFLPGSSAVTPPTAQGQGQQQLQQLQSSQIQQGQGIQQAQRANFPLSLGAM</sequence>
<protein>
    <submittedName>
        <fullName evidence="1">Uncharacterized protein</fullName>
    </submittedName>
</protein>
<dbReference type="Proteomes" id="UP000824881">
    <property type="component" value="Unassembled WGS sequence"/>
</dbReference>
<dbReference type="EMBL" id="WQMT02000001">
    <property type="protein sequence ID" value="KAG9227790.1"/>
    <property type="molecule type" value="Genomic_DNA"/>
</dbReference>
<proteinExistence type="predicted"/>
<reference evidence="1 2" key="1">
    <citation type="journal article" date="2021" name="Appl. Environ. Microbiol.">
        <title>Genetic linkage and physical mapping for an oyster mushroom Pleurotus cornucopiae and QTL analysis for the trait cap color.</title>
        <authorList>
            <person name="Zhang Y."/>
            <person name="Gao W."/>
            <person name="Sonnenberg A."/>
            <person name="Chen Q."/>
            <person name="Zhang J."/>
            <person name="Huang C."/>
        </authorList>
    </citation>
    <scope>NUCLEOTIDE SEQUENCE [LARGE SCALE GENOMIC DNA]</scope>
    <source>
        <strain evidence="1">CCMSSC00406</strain>
    </source>
</reference>
<evidence type="ECO:0000313" key="1">
    <source>
        <dbReference type="EMBL" id="KAG9227790.1"/>
    </source>
</evidence>
<evidence type="ECO:0000313" key="2">
    <source>
        <dbReference type="Proteomes" id="UP000824881"/>
    </source>
</evidence>